<evidence type="ECO:0000313" key="2">
    <source>
        <dbReference type="EMBL" id="SFU55700.1"/>
    </source>
</evidence>
<dbReference type="AlphaFoldDB" id="A0A1I7H4V2"/>
<dbReference type="PANTHER" id="PTHR39200:SF1">
    <property type="entry name" value="AUTO-TRANSPORTER ADHESIN HEAD GIN DOMAIN-CONTAINING PROTEIN-RELATED"/>
    <property type="match status" value="1"/>
</dbReference>
<dbReference type="RefSeq" id="WP_093025124.1">
    <property type="nucleotide sequence ID" value="NZ_FPBK01000007.1"/>
</dbReference>
<dbReference type="Proteomes" id="UP000199138">
    <property type="component" value="Unassembled WGS sequence"/>
</dbReference>
<sequence length="241" mass="25428">MKSFFTYLSLATICFLNVQCSTPWNSVRGNGNIISETRKTGSYDEISLSSSFDVTLISGDEGTITINAEENLLQYIITEVNGNSLNIYTKNGTNISSNKGVKITVPVTSIYEVSLTGSGSIKSQTTLESKDFKTLITGSGDIILPINAKSTEASVTGSGDLQLTGTTDFFEGRVTGSGDIIANDLETKDADVHVSGSGDIKVNCSNNLKASITGSGDIMYVGNPITRDFSTTGSGDISSSY</sequence>
<reference evidence="2 3" key="1">
    <citation type="submission" date="2016-10" db="EMBL/GenBank/DDBJ databases">
        <authorList>
            <person name="de Groot N.N."/>
        </authorList>
    </citation>
    <scope>NUCLEOTIDE SEQUENCE [LARGE SCALE GENOMIC DNA]</scope>
    <source>
        <strain evidence="2 3">CGMCC 1.12333</strain>
    </source>
</reference>
<evidence type="ECO:0000313" key="3">
    <source>
        <dbReference type="Proteomes" id="UP000199138"/>
    </source>
</evidence>
<dbReference type="PANTHER" id="PTHR39200">
    <property type="entry name" value="HYPOTHETICAL EXPORTED PROTEIN"/>
    <property type="match status" value="1"/>
</dbReference>
<keyword evidence="3" id="KW-1185">Reference proteome</keyword>
<dbReference type="Pfam" id="PF10988">
    <property type="entry name" value="DUF2807"/>
    <property type="match status" value="1"/>
</dbReference>
<dbReference type="InterPro" id="IPR021255">
    <property type="entry name" value="DUF2807"/>
</dbReference>
<name>A0A1I7H4V2_9FLAO</name>
<protein>
    <submittedName>
        <fullName evidence="2">Putative auto-transporter adhesin, head GIN domain</fullName>
    </submittedName>
</protein>
<evidence type="ECO:0000259" key="1">
    <source>
        <dbReference type="Pfam" id="PF10988"/>
    </source>
</evidence>
<gene>
    <name evidence="2" type="ORF">SAMN05216480_10758</name>
</gene>
<dbReference type="STRING" id="1224947.SAMN05216480_10758"/>
<dbReference type="EMBL" id="FPBK01000007">
    <property type="protein sequence ID" value="SFU55700.1"/>
    <property type="molecule type" value="Genomic_DNA"/>
</dbReference>
<dbReference type="OrthoDB" id="5585143at2"/>
<accession>A0A1I7H4V2</accession>
<feature type="domain" description="Putative auto-transporter adhesin head GIN" evidence="1">
    <location>
        <begin position="43"/>
        <end position="224"/>
    </location>
</feature>
<dbReference type="Gene3D" id="2.160.20.120">
    <property type="match status" value="1"/>
</dbReference>
<organism evidence="2 3">
    <name type="scientific">Pustulibacterium marinum</name>
    <dbReference type="NCBI Taxonomy" id="1224947"/>
    <lineage>
        <taxon>Bacteria</taxon>
        <taxon>Pseudomonadati</taxon>
        <taxon>Bacteroidota</taxon>
        <taxon>Flavobacteriia</taxon>
        <taxon>Flavobacteriales</taxon>
        <taxon>Flavobacteriaceae</taxon>
        <taxon>Pustulibacterium</taxon>
    </lineage>
</organism>
<proteinExistence type="predicted"/>